<reference evidence="2" key="1">
    <citation type="journal article" date="2017" name="Genome Announc.">
        <title>Draft Genome Sequence of Terrimicrobium sacchariphilum NM-5T, a Facultative Anaerobic Soil Bacterium of the Class Spartobacteria.</title>
        <authorList>
            <person name="Qiu Y.L."/>
            <person name="Tourlousse D.M."/>
            <person name="Matsuura N."/>
            <person name="Ohashi A."/>
            <person name="Sekiguchi Y."/>
        </authorList>
    </citation>
    <scope>NUCLEOTIDE SEQUENCE [LARGE SCALE GENOMIC DNA]</scope>
    <source>
        <strain evidence="2">NM-5</strain>
    </source>
</reference>
<dbReference type="Gene3D" id="3.30.530.20">
    <property type="match status" value="1"/>
</dbReference>
<dbReference type="RefSeq" id="WP_075077584.1">
    <property type="nucleotide sequence ID" value="NZ_BDCO01000002.1"/>
</dbReference>
<dbReference type="Pfam" id="PF10604">
    <property type="entry name" value="Polyketide_cyc2"/>
    <property type="match status" value="1"/>
</dbReference>
<dbReference type="STRING" id="690879.TSACC_292"/>
<keyword evidence="2" id="KW-1185">Reference proteome</keyword>
<dbReference type="InParanoid" id="A0A146G4E2"/>
<dbReference type="SUPFAM" id="SSF55961">
    <property type="entry name" value="Bet v1-like"/>
    <property type="match status" value="1"/>
</dbReference>
<protein>
    <submittedName>
        <fullName evidence="1">Polyketide cyclase / dehydrase and lipid transport</fullName>
    </submittedName>
</protein>
<dbReference type="CDD" id="cd07818">
    <property type="entry name" value="SRPBCC_1"/>
    <property type="match status" value="1"/>
</dbReference>
<dbReference type="EMBL" id="BDCO01000002">
    <property type="protein sequence ID" value="GAT31698.1"/>
    <property type="molecule type" value="Genomic_DNA"/>
</dbReference>
<organism evidence="1 2">
    <name type="scientific">Terrimicrobium sacchariphilum</name>
    <dbReference type="NCBI Taxonomy" id="690879"/>
    <lineage>
        <taxon>Bacteria</taxon>
        <taxon>Pseudomonadati</taxon>
        <taxon>Verrucomicrobiota</taxon>
        <taxon>Terrimicrobiia</taxon>
        <taxon>Terrimicrobiales</taxon>
        <taxon>Terrimicrobiaceae</taxon>
        <taxon>Terrimicrobium</taxon>
    </lineage>
</organism>
<dbReference type="OrthoDB" id="9807923at2"/>
<dbReference type="AlphaFoldDB" id="A0A146G4E2"/>
<sequence length="180" mass="19547">MIIKILVAVVAALGILAAYIASRPSSFRMERRAVLPVPPEKVFPLINDLRLWEGWSPWAKLDPDQKLTYSGPASGIGSSVAWEGNSKVGAGRMTILESKPNELVRIKLEFFKPFKGLSTADFNLTPEAGGTRVTWSMYGPQTFIGKAMSCIVDCDKMMGGTFEEGLSNLSAAAQRAPLPQ</sequence>
<dbReference type="InterPro" id="IPR019587">
    <property type="entry name" value="Polyketide_cyclase/dehydratase"/>
</dbReference>
<comment type="caution">
    <text evidence="1">The sequence shown here is derived from an EMBL/GenBank/DDBJ whole genome shotgun (WGS) entry which is preliminary data.</text>
</comment>
<gene>
    <name evidence="1" type="ORF">TSACC_292</name>
</gene>
<dbReference type="InterPro" id="IPR023393">
    <property type="entry name" value="START-like_dom_sf"/>
</dbReference>
<dbReference type="Proteomes" id="UP000076023">
    <property type="component" value="Unassembled WGS sequence"/>
</dbReference>
<evidence type="ECO:0000313" key="1">
    <source>
        <dbReference type="EMBL" id="GAT31698.1"/>
    </source>
</evidence>
<name>A0A146G4E2_TERSA</name>
<evidence type="ECO:0000313" key="2">
    <source>
        <dbReference type="Proteomes" id="UP000076023"/>
    </source>
</evidence>
<proteinExistence type="predicted"/>
<accession>A0A146G4E2</accession>